<gene>
    <name evidence="1" type="ORF">BpHYR1_002436</name>
</gene>
<dbReference type="AlphaFoldDB" id="A0A3M7QWL6"/>
<accession>A0A3M7QWL6</accession>
<protein>
    <submittedName>
        <fullName evidence="1">Uncharacterized protein</fullName>
    </submittedName>
</protein>
<comment type="caution">
    <text evidence="1">The sequence shown here is derived from an EMBL/GenBank/DDBJ whole genome shotgun (WGS) entry which is preliminary data.</text>
</comment>
<name>A0A3M7QWL6_BRAPC</name>
<sequence length="73" mass="8700">MSHPYCLFFHHQNLPIFYTSFHAELLKYSKRKPPARFDYGPISKFHGSKKRLILYKLNLCLIKRPNEVSMSTN</sequence>
<keyword evidence="2" id="KW-1185">Reference proteome</keyword>
<proteinExistence type="predicted"/>
<dbReference type="Proteomes" id="UP000276133">
    <property type="component" value="Unassembled WGS sequence"/>
</dbReference>
<evidence type="ECO:0000313" key="1">
    <source>
        <dbReference type="EMBL" id="RNA15760.1"/>
    </source>
</evidence>
<reference evidence="1 2" key="1">
    <citation type="journal article" date="2018" name="Sci. Rep.">
        <title>Genomic signatures of local adaptation to the degree of environmental predictability in rotifers.</title>
        <authorList>
            <person name="Franch-Gras L."/>
            <person name="Hahn C."/>
            <person name="Garcia-Roger E.M."/>
            <person name="Carmona M.J."/>
            <person name="Serra M."/>
            <person name="Gomez A."/>
        </authorList>
    </citation>
    <scope>NUCLEOTIDE SEQUENCE [LARGE SCALE GENOMIC DNA]</scope>
    <source>
        <strain evidence="1">HYR1</strain>
    </source>
</reference>
<dbReference type="EMBL" id="REGN01004894">
    <property type="protein sequence ID" value="RNA15760.1"/>
    <property type="molecule type" value="Genomic_DNA"/>
</dbReference>
<organism evidence="1 2">
    <name type="scientific">Brachionus plicatilis</name>
    <name type="common">Marine rotifer</name>
    <name type="synonym">Brachionus muelleri</name>
    <dbReference type="NCBI Taxonomy" id="10195"/>
    <lineage>
        <taxon>Eukaryota</taxon>
        <taxon>Metazoa</taxon>
        <taxon>Spiralia</taxon>
        <taxon>Gnathifera</taxon>
        <taxon>Rotifera</taxon>
        <taxon>Eurotatoria</taxon>
        <taxon>Monogononta</taxon>
        <taxon>Pseudotrocha</taxon>
        <taxon>Ploima</taxon>
        <taxon>Brachionidae</taxon>
        <taxon>Brachionus</taxon>
    </lineage>
</organism>
<evidence type="ECO:0000313" key="2">
    <source>
        <dbReference type="Proteomes" id="UP000276133"/>
    </source>
</evidence>